<keyword evidence="3" id="KW-1185">Reference proteome</keyword>
<proteinExistence type="predicted"/>
<feature type="region of interest" description="Disordered" evidence="1">
    <location>
        <begin position="478"/>
        <end position="501"/>
    </location>
</feature>
<evidence type="ECO:0000313" key="2">
    <source>
        <dbReference type="EMBL" id="KAJ1371810.1"/>
    </source>
</evidence>
<dbReference type="InterPro" id="IPR015943">
    <property type="entry name" value="WD40/YVTN_repeat-like_dom_sf"/>
</dbReference>
<dbReference type="PANTHER" id="PTHR23287">
    <property type="entry name" value="RUBY-EYE2-LIKE PROTEIN"/>
    <property type="match status" value="1"/>
</dbReference>
<protein>
    <submittedName>
        <fullName evidence="2">Tectonin beta-propeller repeat containing 2</fullName>
    </submittedName>
</protein>
<feature type="compositionally biased region" description="Basic and acidic residues" evidence="1">
    <location>
        <begin position="478"/>
        <end position="493"/>
    </location>
</feature>
<dbReference type="SUPFAM" id="SSF50978">
    <property type="entry name" value="WD40 repeat-like"/>
    <property type="match status" value="1"/>
</dbReference>
<dbReference type="Gene3D" id="2.130.10.10">
    <property type="entry name" value="YVTN repeat-like/Quinoprotein amine dehydrogenase"/>
    <property type="match status" value="1"/>
</dbReference>
<evidence type="ECO:0000256" key="1">
    <source>
        <dbReference type="SAM" id="MobiDB-lite"/>
    </source>
</evidence>
<organism evidence="2 3">
    <name type="scientific">Parelaphostrongylus tenuis</name>
    <name type="common">Meningeal worm</name>
    <dbReference type="NCBI Taxonomy" id="148309"/>
    <lineage>
        <taxon>Eukaryota</taxon>
        <taxon>Metazoa</taxon>
        <taxon>Ecdysozoa</taxon>
        <taxon>Nematoda</taxon>
        <taxon>Chromadorea</taxon>
        <taxon>Rhabditida</taxon>
        <taxon>Rhabditina</taxon>
        <taxon>Rhabditomorpha</taxon>
        <taxon>Strongyloidea</taxon>
        <taxon>Metastrongylidae</taxon>
        <taxon>Parelaphostrongylus</taxon>
    </lineage>
</organism>
<feature type="compositionally biased region" description="Polar residues" evidence="1">
    <location>
        <begin position="588"/>
        <end position="598"/>
    </location>
</feature>
<reference evidence="2" key="1">
    <citation type="submission" date="2021-06" db="EMBL/GenBank/DDBJ databases">
        <title>Parelaphostrongylus tenuis whole genome reference sequence.</title>
        <authorList>
            <person name="Garwood T.J."/>
            <person name="Larsen P.A."/>
            <person name="Fountain-Jones N.M."/>
            <person name="Garbe J.R."/>
            <person name="Macchietto M.G."/>
            <person name="Kania S.A."/>
            <person name="Gerhold R.W."/>
            <person name="Richards J.E."/>
            <person name="Wolf T.M."/>
        </authorList>
    </citation>
    <scope>NUCLEOTIDE SEQUENCE</scope>
    <source>
        <strain evidence="2">MNPRO001-30</strain>
        <tissue evidence="2">Meninges</tissue>
    </source>
</reference>
<dbReference type="GO" id="GO:0032527">
    <property type="term" value="P:protein exit from endoplasmic reticulum"/>
    <property type="evidence" value="ECO:0007669"/>
    <property type="project" value="TreeGrafter"/>
</dbReference>
<dbReference type="EMBL" id="JAHQIW010007046">
    <property type="protein sequence ID" value="KAJ1371810.1"/>
    <property type="molecule type" value="Genomic_DNA"/>
</dbReference>
<feature type="region of interest" description="Disordered" evidence="1">
    <location>
        <begin position="515"/>
        <end position="600"/>
    </location>
</feature>
<evidence type="ECO:0000313" key="3">
    <source>
        <dbReference type="Proteomes" id="UP001196413"/>
    </source>
</evidence>
<name>A0AAD5WJ79_PARTN</name>
<accession>A0AAD5WJ79</accession>
<feature type="compositionally biased region" description="Polar residues" evidence="1">
    <location>
        <begin position="515"/>
        <end position="534"/>
    </location>
</feature>
<dbReference type="SMART" id="SM00706">
    <property type="entry name" value="TECPR"/>
    <property type="match status" value="4"/>
</dbReference>
<dbReference type="PANTHER" id="PTHR23287:SF16">
    <property type="entry name" value="TECTONIN BETA-PROPELLER REPEAT-CONTAINING PROTEIN 2"/>
    <property type="match status" value="1"/>
</dbReference>
<dbReference type="Proteomes" id="UP001196413">
    <property type="component" value="Unassembled WGS sequence"/>
</dbReference>
<dbReference type="AlphaFoldDB" id="A0AAD5WJ79"/>
<sequence>MNVVPNAKTNEEKNGEAGDSVQVFHDDVVGISSRIPETFDFGTVSVELTCIASSSAYIILGSGCGTLFVYNRRLAKFARPLRTNSFEAVTCIHHLHLLDDFVAVGHNTGTLIVMRLPSGREGASTSLSQCIDENSHRHSPIINLQWNSDASKVVSADCYGTVILSTVMFDTCEFYHSYLFEGQSPVLGLGFLGKSIVIDDGLQIVMVDVEPPHASQVVCDRGNRAVILSVRCTDLFVYIVEKTRICIYPTSFLEFDTIEAIEIVHGSGSFQCVEWNECSNKIAILTSGGVFVMYCVANKQVLWKASINNEYHSIGNFCVDPDDSILYISKPRNLYRIGVSSIAESLVNQETDSSFSALFSSPRKLISTGAHRVTQKGAFLLNSAINTAKDITLSSGVSNLLGDAFDMAIVKEDIGHLIHNVRDGFVEHEYFQVGEEAITGSVESSQSNSVGELQTNIVEEHPVDVFVQRKEKITVRKIEEDRSQETRTSERSPNDSLSIDEDHILTLRKEVLGNSVVNTNPVEPGTSVDSTSTHIAGDDSHISGGSHETSSDHHASPFQMSRSSLDVQCNSSLCNEDDPRDPPELSDVKTSVVDSSYSSKKEQGAESVTLAYEYLLQQNTSNPPISSSEICPGDRLESIRVNEDVGEPSYKNVVLSDQADVWSKVFLPYTAKSFAVGSRHLVLCHKKKRPRFIALDDLGSKKPNWQVAKWSAENIAMNDDESLIWRVSHRIGWCATEPLSTCTRFEEYASDGGGVTEVSVGANVAWYLTKTGVSLQMELPDKAIFSRVDRDWPLKSISVSEGAIWAIRSDTGGLIVRVGLARCRMGLDWVEIVPEGASKLVSVCVFDTYGFALDDSGHLWLSAGVDEHHPYGLSDAFYKVCTPLIDVRTAPIETWTIRASSAGLFLCVGKVMFISRSAVSGHKFLEEVPKTFGILDNFSLISAGAFLGGNGPLYLCRQNSEIFLYRSTRRNFITINTPQGSSAIVSLCAVPGKLSVINSSGRVFHSDGESSFWEEETNLCGPVCSLAHGKLGSWAIGCDGAILSKPDGVNFWSVIPPPSGADVVPTQVFSSPNGIYVWLLAGGRGWARASISTKNLSGVKWIETYHTSELSTLAVGNNVVWATDSNNVLLRLRGLAAGNPAGNYWRPISFETFRAISIDGQSELWAINVDNRLVRHRSALYVPQRLNVCDSMDPFEVI</sequence>
<gene>
    <name evidence="2" type="primary">TECPR2</name>
    <name evidence="2" type="ORF">KIN20_033834</name>
</gene>
<dbReference type="InterPro" id="IPR006624">
    <property type="entry name" value="Beta-propeller_rpt_TECPR"/>
</dbReference>
<feature type="compositionally biased region" description="Polar residues" evidence="1">
    <location>
        <begin position="558"/>
        <end position="574"/>
    </location>
</feature>
<comment type="caution">
    <text evidence="2">The sequence shown here is derived from an EMBL/GenBank/DDBJ whole genome shotgun (WGS) entry which is preliminary data.</text>
</comment>
<dbReference type="GO" id="GO:0005737">
    <property type="term" value="C:cytoplasm"/>
    <property type="evidence" value="ECO:0007669"/>
    <property type="project" value="GOC"/>
</dbReference>
<dbReference type="InterPro" id="IPR036322">
    <property type="entry name" value="WD40_repeat_dom_sf"/>
</dbReference>